<evidence type="ECO:0000256" key="1">
    <source>
        <dbReference type="ARBA" id="ARBA00023015"/>
    </source>
</evidence>
<keyword evidence="2" id="KW-0238">DNA-binding</keyword>
<sequence length="344" mass="38475">MSVRPANTLSIMYVQRLLAGAARRGVPPEELFERSGLDPARLGDPDGRIEGGEVIRLVQEVMRRTQDEFIGLASDARSKPGTFSMMAHAVINCPNLAQAIRRSLDFYGLFETPTVASMEVADNEGRVTLSLRQDTPFADTILEVMVFVSVRFWSWLVGRRLDPLVIEFAGDPPPRAAEFQQLFRCPVNYGMETNVIRFPAAWLTLPLAQTPLSLSRFLKDSLALIIGGRAKPVGLADQVRNMLGKEAYGNSFPELSDICRQLNMTQQTLRRRLKDEGTSYQVIKDQMREDAARFYLAKPALSIDEIALMMGFSEASAFHRAFKKWTGMTPAACRRQLLGTPEND</sequence>
<dbReference type="Pfam" id="PF12833">
    <property type="entry name" value="HTH_18"/>
    <property type="match status" value="1"/>
</dbReference>
<comment type="caution">
    <text evidence="5">The sequence shown here is derived from an EMBL/GenBank/DDBJ whole genome shotgun (WGS) entry which is preliminary data.</text>
</comment>
<keyword evidence="1" id="KW-0805">Transcription regulation</keyword>
<dbReference type="Proteomes" id="UP000243900">
    <property type="component" value="Unassembled WGS sequence"/>
</dbReference>
<evidence type="ECO:0000256" key="2">
    <source>
        <dbReference type="ARBA" id="ARBA00023125"/>
    </source>
</evidence>
<dbReference type="SUPFAM" id="SSF46689">
    <property type="entry name" value="Homeodomain-like"/>
    <property type="match status" value="1"/>
</dbReference>
<dbReference type="InterPro" id="IPR009057">
    <property type="entry name" value="Homeodomain-like_sf"/>
</dbReference>
<feature type="domain" description="HTH araC/xylS-type" evidence="4">
    <location>
        <begin position="237"/>
        <end position="336"/>
    </location>
</feature>
<dbReference type="InterPro" id="IPR018060">
    <property type="entry name" value="HTH_AraC"/>
</dbReference>
<keyword evidence="3" id="KW-0804">Transcription</keyword>
<name>A0A2P6ASK0_9GAMM</name>
<evidence type="ECO:0000313" key="6">
    <source>
        <dbReference type="Proteomes" id="UP000243900"/>
    </source>
</evidence>
<dbReference type="GO" id="GO:0003700">
    <property type="term" value="F:DNA-binding transcription factor activity"/>
    <property type="evidence" value="ECO:0007669"/>
    <property type="project" value="InterPro"/>
</dbReference>
<dbReference type="Gene3D" id="1.10.10.60">
    <property type="entry name" value="Homeodomain-like"/>
    <property type="match status" value="1"/>
</dbReference>
<proteinExistence type="predicted"/>
<reference evidence="6" key="1">
    <citation type="submission" date="2018-02" db="EMBL/GenBank/DDBJ databases">
        <title>Genome sequencing of Solimonas sp. HR-BB.</title>
        <authorList>
            <person name="Lee Y."/>
            <person name="Jeon C.O."/>
        </authorList>
    </citation>
    <scope>NUCLEOTIDE SEQUENCE [LARGE SCALE GENOMIC DNA]</scope>
    <source>
        <strain evidence="6">HR-E</strain>
    </source>
</reference>
<dbReference type="InterPro" id="IPR032687">
    <property type="entry name" value="AraC-type_N"/>
</dbReference>
<organism evidence="5 6">
    <name type="scientific">Amnimonas aquatica</name>
    <dbReference type="NCBI Taxonomy" id="2094561"/>
    <lineage>
        <taxon>Bacteria</taxon>
        <taxon>Pseudomonadati</taxon>
        <taxon>Pseudomonadota</taxon>
        <taxon>Gammaproteobacteria</taxon>
        <taxon>Moraxellales</taxon>
        <taxon>Moraxellaceae</taxon>
        <taxon>Amnimonas</taxon>
    </lineage>
</organism>
<dbReference type="PRINTS" id="PR00032">
    <property type="entry name" value="HTHARAC"/>
</dbReference>
<dbReference type="PROSITE" id="PS01124">
    <property type="entry name" value="HTH_ARAC_FAMILY_2"/>
    <property type="match status" value="1"/>
</dbReference>
<gene>
    <name evidence="5" type="ORF">C5O18_05785</name>
</gene>
<dbReference type="PANTHER" id="PTHR47894">
    <property type="entry name" value="HTH-TYPE TRANSCRIPTIONAL REGULATOR GADX"/>
    <property type="match status" value="1"/>
</dbReference>
<keyword evidence="6" id="KW-1185">Reference proteome</keyword>
<dbReference type="EMBL" id="PTQZ01000114">
    <property type="protein sequence ID" value="PQA42631.1"/>
    <property type="molecule type" value="Genomic_DNA"/>
</dbReference>
<protein>
    <submittedName>
        <fullName evidence="5">AraC family transcriptional regulator</fullName>
    </submittedName>
</protein>
<dbReference type="GO" id="GO:0005829">
    <property type="term" value="C:cytosol"/>
    <property type="evidence" value="ECO:0007669"/>
    <property type="project" value="TreeGrafter"/>
</dbReference>
<dbReference type="SMART" id="SM00342">
    <property type="entry name" value="HTH_ARAC"/>
    <property type="match status" value="1"/>
</dbReference>
<dbReference type="GO" id="GO:0000976">
    <property type="term" value="F:transcription cis-regulatory region binding"/>
    <property type="evidence" value="ECO:0007669"/>
    <property type="project" value="TreeGrafter"/>
</dbReference>
<dbReference type="Pfam" id="PF12625">
    <property type="entry name" value="Arabinose_bd"/>
    <property type="match status" value="1"/>
</dbReference>
<dbReference type="OrthoDB" id="5582699at2"/>
<dbReference type="AlphaFoldDB" id="A0A2P6ASK0"/>
<dbReference type="RefSeq" id="WP_105192284.1">
    <property type="nucleotide sequence ID" value="NZ_PTQZ01000114.1"/>
</dbReference>
<dbReference type="PANTHER" id="PTHR47894:SF1">
    <property type="entry name" value="HTH-TYPE TRANSCRIPTIONAL REGULATOR VQSM"/>
    <property type="match status" value="1"/>
</dbReference>
<evidence type="ECO:0000256" key="3">
    <source>
        <dbReference type="ARBA" id="ARBA00023163"/>
    </source>
</evidence>
<dbReference type="InterPro" id="IPR020449">
    <property type="entry name" value="Tscrpt_reg_AraC-type_HTH"/>
</dbReference>
<evidence type="ECO:0000313" key="5">
    <source>
        <dbReference type="EMBL" id="PQA42631.1"/>
    </source>
</evidence>
<accession>A0A2P6ASK0</accession>
<evidence type="ECO:0000259" key="4">
    <source>
        <dbReference type="PROSITE" id="PS01124"/>
    </source>
</evidence>